<evidence type="ECO:0000313" key="14">
    <source>
        <dbReference type="Proteomes" id="UP000481861"/>
    </source>
</evidence>
<dbReference type="AlphaFoldDB" id="A0A7C8MK03"/>
<dbReference type="FunFam" id="3.30.870.10:FF:000038">
    <property type="entry name" value="Probable tyrosyl-DNA phosphodiesterase"/>
    <property type="match status" value="1"/>
</dbReference>
<dbReference type="EMBL" id="JAADJZ010000002">
    <property type="protein sequence ID" value="KAF2877503.1"/>
    <property type="molecule type" value="Genomic_DNA"/>
</dbReference>
<dbReference type="Pfam" id="PF06087">
    <property type="entry name" value="Tyr-DNA_phospho"/>
    <property type="match status" value="1"/>
</dbReference>
<organism evidence="13 14">
    <name type="scientific">Massariosphaeria phaeospora</name>
    <dbReference type="NCBI Taxonomy" id="100035"/>
    <lineage>
        <taxon>Eukaryota</taxon>
        <taxon>Fungi</taxon>
        <taxon>Dikarya</taxon>
        <taxon>Ascomycota</taxon>
        <taxon>Pezizomycotina</taxon>
        <taxon>Dothideomycetes</taxon>
        <taxon>Pleosporomycetidae</taxon>
        <taxon>Pleosporales</taxon>
        <taxon>Pleosporales incertae sedis</taxon>
        <taxon>Massariosphaeria</taxon>
    </lineage>
</organism>
<dbReference type="InterPro" id="IPR010347">
    <property type="entry name" value="Tdp1"/>
</dbReference>
<evidence type="ECO:0000256" key="10">
    <source>
        <dbReference type="PIRSR" id="PIRSR610347-2"/>
    </source>
</evidence>
<evidence type="ECO:0000256" key="6">
    <source>
        <dbReference type="ARBA" id="ARBA00022839"/>
    </source>
</evidence>
<accession>A0A7C8MK03</accession>
<feature type="binding site" evidence="10">
    <location>
        <position position="181"/>
    </location>
    <ligand>
        <name>substrate</name>
    </ligand>
</feature>
<evidence type="ECO:0000256" key="8">
    <source>
        <dbReference type="ARBA" id="ARBA00023242"/>
    </source>
</evidence>
<dbReference type="GO" id="GO:0017005">
    <property type="term" value="F:3'-tyrosyl-DNA phosphodiesterase activity"/>
    <property type="evidence" value="ECO:0007669"/>
    <property type="project" value="TreeGrafter"/>
</dbReference>
<dbReference type="GO" id="GO:0003697">
    <property type="term" value="F:single-stranded DNA binding"/>
    <property type="evidence" value="ECO:0007669"/>
    <property type="project" value="TreeGrafter"/>
</dbReference>
<keyword evidence="14" id="KW-1185">Reference proteome</keyword>
<keyword evidence="8" id="KW-0539">Nucleus</keyword>
<evidence type="ECO:0000256" key="11">
    <source>
        <dbReference type="PIRSR" id="PIRSR610347-3"/>
    </source>
</evidence>
<evidence type="ECO:0000256" key="9">
    <source>
        <dbReference type="PIRSR" id="PIRSR610347-1"/>
    </source>
</evidence>
<protein>
    <submittedName>
        <fullName evidence="13">Tyrosyl-DNA phosphodiesterase I</fullName>
    </submittedName>
</protein>
<dbReference type="GO" id="GO:0004527">
    <property type="term" value="F:exonuclease activity"/>
    <property type="evidence" value="ECO:0007669"/>
    <property type="project" value="UniProtKB-KW"/>
</dbReference>
<feature type="site" description="Interaction with DNA" evidence="11">
    <location>
        <position position="479"/>
    </location>
</feature>
<comment type="subcellular location">
    <subcellularLocation>
        <location evidence="1">Nucleus</location>
    </subcellularLocation>
</comment>
<keyword evidence="4" id="KW-0227">DNA damage</keyword>
<keyword evidence="3" id="KW-0540">Nuclease</keyword>
<dbReference type="CDD" id="cd09194">
    <property type="entry name" value="PLDc_yTdp1_1"/>
    <property type="match status" value="1"/>
</dbReference>
<evidence type="ECO:0000313" key="13">
    <source>
        <dbReference type="EMBL" id="KAF2877503.1"/>
    </source>
</evidence>
<keyword evidence="5" id="KW-0378">Hydrolase</keyword>
<evidence type="ECO:0000256" key="3">
    <source>
        <dbReference type="ARBA" id="ARBA00022722"/>
    </source>
</evidence>
<dbReference type="GO" id="GO:0006281">
    <property type="term" value="P:DNA repair"/>
    <property type="evidence" value="ECO:0007669"/>
    <property type="project" value="UniProtKB-KW"/>
</dbReference>
<evidence type="ECO:0000256" key="5">
    <source>
        <dbReference type="ARBA" id="ARBA00022801"/>
    </source>
</evidence>
<name>A0A7C8MK03_9PLEO</name>
<dbReference type="GO" id="GO:0005634">
    <property type="term" value="C:nucleus"/>
    <property type="evidence" value="ECO:0007669"/>
    <property type="project" value="UniProtKB-SubCell"/>
</dbReference>
<feature type="active site" description="Proton donor/acceptor" evidence="9">
    <location>
        <position position="453"/>
    </location>
</feature>
<feature type="active site" description="Nucleophile" evidence="9">
    <location>
        <position position="179"/>
    </location>
</feature>
<dbReference type="PANTHER" id="PTHR12415:SF0">
    <property type="entry name" value="TYROSYL-DNA PHOSPHODIESTERASE 1"/>
    <property type="match status" value="1"/>
</dbReference>
<comment type="similarity">
    <text evidence="2">Belongs to the tyrosyl-DNA phosphodiesterase family.</text>
</comment>
<comment type="caution">
    <text evidence="13">The sequence shown here is derived from an EMBL/GenBank/DDBJ whole genome shotgun (WGS) entry which is preliminary data.</text>
</comment>
<reference evidence="13 14" key="1">
    <citation type="submission" date="2020-01" db="EMBL/GenBank/DDBJ databases">
        <authorList>
            <consortium name="DOE Joint Genome Institute"/>
            <person name="Haridas S."/>
            <person name="Albert R."/>
            <person name="Binder M."/>
            <person name="Bloem J."/>
            <person name="Labutti K."/>
            <person name="Salamov A."/>
            <person name="Andreopoulos B."/>
            <person name="Baker S.E."/>
            <person name="Barry K."/>
            <person name="Bills G."/>
            <person name="Bluhm B.H."/>
            <person name="Cannon C."/>
            <person name="Castanera R."/>
            <person name="Culley D.E."/>
            <person name="Daum C."/>
            <person name="Ezra D."/>
            <person name="Gonzalez J.B."/>
            <person name="Henrissat B."/>
            <person name="Kuo A."/>
            <person name="Liang C."/>
            <person name="Lipzen A."/>
            <person name="Lutzoni F."/>
            <person name="Magnuson J."/>
            <person name="Mondo S."/>
            <person name="Nolan M."/>
            <person name="Ohm R."/>
            <person name="Pangilinan J."/>
            <person name="Park H.-J.H."/>
            <person name="Ramirez L."/>
            <person name="Alfaro M."/>
            <person name="Sun H."/>
            <person name="Tritt A."/>
            <person name="Yoshinaga Y."/>
            <person name="Zwiers L.-H.L."/>
            <person name="Turgeon B.G."/>
            <person name="Goodwin S.B."/>
            <person name="Spatafora J.W."/>
            <person name="Crous P.W."/>
            <person name="Grigoriev I.V."/>
        </authorList>
    </citation>
    <scope>NUCLEOTIDE SEQUENCE [LARGE SCALE GENOMIC DNA]</scope>
    <source>
        <strain evidence="13 14">CBS 611.86</strain>
    </source>
</reference>
<dbReference type="Gene3D" id="3.30.870.10">
    <property type="entry name" value="Endonuclease Chain A"/>
    <property type="match status" value="2"/>
</dbReference>
<feature type="binding site" evidence="10">
    <location>
        <position position="455"/>
    </location>
    <ligand>
        <name>substrate</name>
    </ligand>
</feature>
<evidence type="ECO:0000256" key="1">
    <source>
        <dbReference type="ARBA" id="ARBA00004123"/>
    </source>
</evidence>
<gene>
    <name evidence="13" type="ORF">BDV95DRAFT_481270</name>
</gene>
<dbReference type="GO" id="GO:0003690">
    <property type="term" value="F:double-stranded DNA binding"/>
    <property type="evidence" value="ECO:0007669"/>
    <property type="project" value="TreeGrafter"/>
</dbReference>
<evidence type="ECO:0000256" key="2">
    <source>
        <dbReference type="ARBA" id="ARBA00010205"/>
    </source>
</evidence>
<dbReference type="OrthoDB" id="47785at2759"/>
<proteinExistence type="inferred from homology"/>
<evidence type="ECO:0000256" key="4">
    <source>
        <dbReference type="ARBA" id="ARBA00022763"/>
    </source>
</evidence>
<dbReference type="Proteomes" id="UP000481861">
    <property type="component" value="Unassembled WGS sequence"/>
</dbReference>
<dbReference type="PANTHER" id="PTHR12415">
    <property type="entry name" value="TYROSYL-DNA PHOSPHODIESTERASE 1"/>
    <property type="match status" value="1"/>
</dbReference>
<dbReference type="CDD" id="cd09123">
    <property type="entry name" value="PLDc_Tdp1_2"/>
    <property type="match status" value="1"/>
</dbReference>
<sequence length="596" mass="66958">MPDACLITTTTSTPSTVNQKAQVKGIDRPISPPPFRGKRSATPTLAAHGQPPDQLPAGRTTALLSNADHANPVQYIRSPIQLTCIKDLSPESNADTVRLGEILGDPMIRECWNFNFLFDIDFVMAHFDPDVRALVKVKIVHGFWRRDDERRIELMEDAQRYPDVEPISAYIPDPFGTHHSKMLILFRHDNFAQVIIHTANMISRDWGNMTQAVWRSPLLPLQTQATTLDTQSYPIGSGERFKTDLCHYLGAYEKRLTKLTTQLFNYDFSAIRAAFIGSTPSRQKPVNAEPWNHTSWGWLGLREVLSTIPIVRPEPISTPNIVIQVSSIATLGATPAWLTHFQSVLSRSSTTSFTSTSSSASAKSSFFTKREANTLSNSTRMPAPKFHIIFPTPHEIRTSLDGYNSGASIHTKLQSAAQQKQLQYLLPLLCHWKHENHAVPERRKAERGSAAPHIKTYIRFTDAAMRNIDWAMVTSANLSKQAWGEMENKKNEVWIQSWECGVVVWPALFNTSSLPADTVTMVPVFGKDTPGPDECERDDGSLERMGSERKRVVVGFHMPYDLPLVGYGADEVPWCASAVYEETDWKGQRWSGFQPR</sequence>
<keyword evidence="6" id="KW-0269">Exonuclease</keyword>
<dbReference type="SUPFAM" id="SSF56024">
    <property type="entry name" value="Phospholipase D/nuclease"/>
    <property type="match status" value="2"/>
</dbReference>
<keyword evidence="7" id="KW-0234">DNA repair</keyword>
<evidence type="ECO:0000256" key="7">
    <source>
        <dbReference type="ARBA" id="ARBA00023204"/>
    </source>
</evidence>
<evidence type="ECO:0000256" key="12">
    <source>
        <dbReference type="SAM" id="MobiDB-lite"/>
    </source>
</evidence>
<feature type="region of interest" description="Disordered" evidence="12">
    <location>
        <begin position="1"/>
        <end position="56"/>
    </location>
</feature>